<proteinExistence type="predicted"/>
<evidence type="ECO:0000313" key="3">
    <source>
        <dbReference type="Proteomes" id="UP001162029"/>
    </source>
</evidence>
<evidence type="ECO:0000256" key="1">
    <source>
        <dbReference type="SAM" id="MobiDB-lite"/>
    </source>
</evidence>
<dbReference type="AlphaFoldDB" id="A0AAV0TMK4"/>
<evidence type="ECO:0000313" key="2">
    <source>
        <dbReference type="EMBL" id="CAI5723970.1"/>
    </source>
</evidence>
<organism evidence="2 3">
    <name type="scientific">Peronospora destructor</name>
    <dbReference type="NCBI Taxonomy" id="86335"/>
    <lineage>
        <taxon>Eukaryota</taxon>
        <taxon>Sar</taxon>
        <taxon>Stramenopiles</taxon>
        <taxon>Oomycota</taxon>
        <taxon>Peronosporomycetes</taxon>
        <taxon>Peronosporales</taxon>
        <taxon>Peronosporaceae</taxon>
        <taxon>Peronospora</taxon>
    </lineage>
</organism>
<feature type="compositionally biased region" description="Pro residues" evidence="1">
    <location>
        <begin position="23"/>
        <end position="48"/>
    </location>
</feature>
<dbReference type="EMBL" id="CANTFM010000522">
    <property type="protein sequence ID" value="CAI5723970.1"/>
    <property type="molecule type" value="Genomic_DNA"/>
</dbReference>
<name>A0AAV0TMK4_9STRA</name>
<accession>A0AAV0TMK4</accession>
<comment type="caution">
    <text evidence="2">The sequence shown here is derived from an EMBL/GenBank/DDBJ whole genome shotgun (WGS) entry which is preliminary data.</text>
</comment>
<keyword evidence="3" id="KW-1185">Reference proteome</keyword>
<protein>
    <submittedName>
        <fullName evidence="2">Uncharacterized protein</fullName>
    </submittedName>
</protein>
<gene>
    <name evidence="2" type="ORF">PDE001_LOCUS3027</name>
</gene>
<reference evidence="2" key="1">
    <citation type="submission" date="2022-12" db="EMBL/GenBank/DDBJ databases">
        <authorList>
            <person name="Webb A."/>
        </authorList>
    </citation>
    <scope>NUCLEOTIDE SEQUENCE</scope>
    <source>
        <strain evidence="2">Pd1</strain>
    </source>
</reference>
<sequence>MAGRGRGRANTLPAWMTKQGINAPPPAGPSPGSRPPPCAGAGPPPPPRNGQFDDAPEPAPCPPMVRNDVREPPETHRRYESGLVHEAEALDTTVIATTESTDVGKRHTDVVTSRGASREPSRERSRFRERRDHRGDSRRGGGDRYEDRGYSARGPRNDDYRRTDGRPLRRDDEAVERGYRRPSSNGHDDRTFRRYAADYQP</sequence>
<feature type="compositionally biased region" description="Basic and acidic residues" evidence="1">
    <location>
        <begin position="67"/>
        <end position="88"/>
    </location>
</feature>
<feature type="compositionally biased region" description="Basic and acidic residues" evidence="1">
    <location>
        <begin position="186"/>
        <end position="201"/>
    </location>
</feature>
<feature type="compositionally biased region" description="Basic and acidic residues" evidence="1">
    <location>
        <begin position="116"/>
        <end position="179"/>
    </location>
</feature>
<feature type="region of interest" description="Disordered" evidence="1">
    <location>
        <begin position="1"/>
        <end position="201"/>
    </location>
</feature>
<dbReference type="Proteomes" id="UP001162029">
    <property type="component" value="Unassembled WGS sequence"/>
</dbReference>